<dbReference type="EMBL" id="BAABHK010000032">
    <property type="protein sequence ID" value="GAA4640371.1"/>
    <property type="molecule type" value="Genomic_DNA"/>
</dbReference>
<dbReference type="Proteomes" id="UP001501442">
    <property type="component" value="Unassembled WGS sequence"/>
</dbReference>
<sequence length="709" mass="76058">MKRLLALVVPLVLTGGPALAAPPRPHHGTTSSNHARRTTRSSSGLGATRASRERQPTGKLPIGVVIGSVSPKYLVKPSQTLKLSGVLQSQSDSPYQRLSVRLRYSTTSVQSRGALDAYAEGKIADPPLAGPPKAVPGAVQPGGQQQWTLQMPVSRMHLTKFGVYPISVEVLNAGTVVGRQHTFVTYFPSITTVNKTKVSWVWPVVDQPHRADDSTFVDDKLERMLNSGGRLADLVTAAAPYKSVSWLVDPGLADDAASMSGKDGYTIKTAKGTAHQPQSVAANSWLTSLRQALGGNKRVIATPYADPDVMALSRARMSSHIKTAAGAAVSQALTRAKLPLESTSVAVPPDGLADQQTLTNLVKAGAHTILLNSTVLPHPNQNYTADPVARKQVGGQNVKLVAFDDTINKVLATDTDEPGGVALAEQRFLAETAMVTNERPYAPSRTVVIVPPRRWEPGPVFAKDLLYLSAHAPWLKEISLGSVERQTAQPRTFQPQKSQNGLSKRYLGQVKDLSVDVGRFTNVFEPPASGFTLGVTRLESSAWNDQTRAGSKLRQTLDNELRSAQSKIRVLKPSLDLAGKSGQVPITVSNELEHGTIKVRLRATSQNAARLRVEGPGPKQSEITLEAGHKETVNLYMKAAANGPAYVNIDLLGPDDQPITQPLMLQVRATAYARTALLITGVSLAVLFVGVGYRVIRRRGEEAEDTTGG</sequence>
<keyword evidence="2" id="KW-0472">Membrane</keyword>
<comment type="caution">
    <text evidence="4">The sequence shown here is derived from an EMBL/GenBank/DDBJ whole genome shotgun (WGS) entry which is preliminary data.</text>
</comment>
<name>A0ABP8UVD8_9ACTN</name>
<keyword evidence="3" id="KW-0732">Signal</keyword>
<feature type="transmembrane region" description="Helical" evidence="2">
    <location>
        <begin position="671"/>
        <end position="693"/>
    </location>
</feature>
<dbReference type="InterPro" id="IPR046112">
    <property type="entry name" value="DUF6049"/>
</dbReference>
<feature type="signal peptide" evidence="3">
    <location>
        <begin position="1"/>
        <end position="20"/>
    </location>
</feature>
<protein>
    <submittedName>
        <fullName evidence="4">DUF6049 family protein</fullName>
    </submittedName>
</protein>
<gene>
    <name evidence="4" type="ORF">GCM10023196_105600</name>
</gene>
<dbReference type="Pfam" id="PF19516">
    <property type="entry name" value="DUF6049"/>
    <property type="match status" value="1"/>
</dbReference>
<evidence type="ECO:0000256" key="2">
    <source>
        <dbReference type="SAM" id="Phobius"/>
    </source>
</evidence>
<feature type="region of interest" description="Disordered" evidence="1">
    <location>
        <begin position="16"/>
        <end position="59"/>
    </location>
</feature>
<feature type="chain" id="PRO_5045911673" evidence="3">
    <location>
        <begin position="21"/>
        <end position="709"/>
    </location>
</feature>
<keyword evidence="5" id="KW-1185">Reference proteome</keyword>
<evidence type="ECO:0000313" key="4">
    <source>
        <dbReference type="EMBL" id="GAA4640371.1"/>
    </source>
</evidence>
<accession>A0ABP8UVD8</accession>
<proteinExistence type="predicted"/>
<keyword evidence="2" id="KW-0812">Transmembrane</keyword>
<dbReference type="RefSeq" id="WP_345444120.1">
    <property type="nucleotide sequence ID" value="NZ_BAABHK010000032.1"/>
</dbReference>
<reference evidence="5" key="1">
    <citation type="journal article" date="2019" name="Int. J. Syst. Evol. Microbiol.">
        <title>The Global Catalogue of Microorganisms (GCM) 10K type strain sequencing project: providing services to taxonomists for standard genome sequencing and annotation.</title>
        <authorList>
            <consortium name="The Broad Institute Genomics Platform"/>
            <consortium name="The Broad Institute Genome Sequencing Center for Infectious Disease"/>
            <person name="Wu L."/>
            <person name="Ma J."/>
        </authorList>
    </citation>
    <scope>NUCLEOTIDE SEQUENCE [LARGE SCALE GENOMIC DNA]</scope>
    <source>
        <strain evidence="5">JCM 17939</strain>
    </source>
</reference>
<evidence type="ECO:0000256" key="1">
    <source>
        <dbReference type="SAM" id="MobiDB-lite"/>
    </source>
</evidence>
<organism evidence="4 5">
    <name type="scientific">Actinoallomurus vinaceus</name>
    <dbReference type="NCBI Taxonomy" id="1080074"/>
    <lineage>
        <taxon>Bacteria</taxon>
        <taxon>Bacillati</taxon>
        <taxon>Actinomycetota</taxon>
        <taxon>Actinomycetes</taxon>
        <taxon>Streptosporangiales</taxon>
        <taxon>Thermomonosporaceae</taxon>
        <taxon>Actinoallomurus</taxon>
    </lineage>
</organism>
<evidence type="ECO:0000313" key="5">
    <source>
        <dbReference type="Proteomes" id="UP001501442"/>
    </source>
</evidence>
<evidence type="ECO:0000256" key="3">
    <source>
        <dbReference type="SAM" id="SignalP"/>
    </source>
</evidence>
<keyword evidence="2" id="KW-1133">Transmembrane helix</keyword>